<dbReference type="InterPro" id="IPR005625">
    <property type="entry name" value="PepSY-ass_TM"/>
</dbReference>
<feature type="transmembrane region" description="Helical" evidence="1">
    <location>
        <begin position="249"/>
        <end position="272"/>
    </location>
</feature>
<dbReference type="Proteomes" id="UP000445000">
    <property type="component" value="Unassembled WGS sequence"/>
</dbReference>
<evidence type="ECO:0000313" key="3">
    <source>
        <dbReference type="Proteomes" id="UP000445000"/>
    </source>
</evidence>
<sequence length="480" mass="54829">MLRWLIVGHRWLGIATCLLFAMWFLSGLVMMYVAFPALTAEERSSMQERIDWSRVTIAPEHVLHGLALAAFPREIRLEMMAGEPVYRVQPADAPRVAVSAVDGRIIQNVDAGEARAIVSRVAGRTDALTVTTLERDQWSVAQNFNQHRPLHRVALNDSLGTQLYVSSRTGEIVLDTHSRERAWNWVGAVLHWMYFRDLRAQPAVWSRVVMWTSGVAIVVAFTGLWLGIDRLRLRRRYRGRDVTPYRGWMAWHHIAGVIGGVFLLTWIFSGWLSMGPPVPWARDIDFQRMSAGNVAFLGNDQPDFPASLSVLHSLNDRDIHEALFVWSLGRPLLALKSRNAEPVVIDATTGSPHLFDDASLIAAAPRLLSDARLVATQRLEQEDTYWYSRRGDRPLPILRFIFNDPDRTWIHVDPRTGQVLNWMRHTDRVDRWLFNALHSLDFRFLLAHRPAWDVVLWLLSLAGVVISISSVIIGWRRLRA</sequence>
<evidence type="ECO:0000313" key="2">
    <source>
        <dbReference type="EMBL" id="GFE84738.1"/>
    </source>
</evidence>
<dbReference type="PANTHER" id="PTHR34219:SF6">
    <property type="entry name" value="BLR3280 PROTEIN"/>
    <property type="match status" value="1"/>
</dbReference>
<reference evidence="3" key="1">
    <citation type="submission" date="2020-01" db="EMBL/GenBank/DDBJ databases">
        <title>'Steroidobacter agaridevorans' sp. nov., agar-degrading bacteria isolated from rhizosphere soils.</title>
        <authorList>
            <person name="Ikenaga M."/>
            <person name="Kataoka M."/>
            <person name="Murouchi A."/>
            <person name="Katsuragi S."/>
            <person name="Sakai M."/>
        </authorList>
    </citation>
    <scope>NUCLEOTIDE SEQUENCE [LARGE SCALE GENOMIC DNA]</scope>
    <source>
        <strain evidence="3">YU21-B</strain>
    </source>
</reference>
<accession>A0A829YQ51</accession>
<protein>
    <submittedName>
        <fullName evidence="2">Peptidase</fullName>
    </submittedName>
</protein>
<dbReference type="PANTHER" id="PTHR34219">
    <property type="entry name" value="IRON-REGULATED INNER MEMBRANE PROTEIN-RELATED"/>
    <property type="match status" value="1"/>
</dbReference>
<keyword evidence="1" id="KW-0472">Membrane</keyword>
<dbReference type="EMBL" id="BLJN01000010">
    <property type="protein sequence ID" value="GFE84738.1"/>
    <property type="molecule type" value="Genomic_DNA"/>
</dbReference>
<gene>
    <name evidence="2" type="ORF">GCM10011487_67380</name>
</gene>
<proteinExistence type="predicted"/>
<feature type="transmembrane region" description="Helical" evidence="1">
    <location>
        <begin position="208"/>
        <end position="228"/>
    </location>
</feature>
<feature type="transmembrane region" description="Helical" evidence="1">
    <location>
        <begin position="12"/>
        <end position="35"/>
    </location>
</feature>
<name>A0A829YQ51_9GAMM</name>
<evidence type="ECO:0000256" key="1">
    <source>
        <dbReference type="SAM" id="Phobius"/>
    </source>
</evidence>
<keyword evidence="1" id="KW-1133">Transmembrane helix</keyword>
<keyword evidence="3" id="KW-1185">Reference proteome</keyword>
<dbReference type="AlphaFoldDB" id="A0A829YQ51"/>
<dbReference type="RefSeq" id="WP_161816324.1">
    <property type="nucleotide sequence ID" value="NZ_BLJN01000010.1"/>
</dbReference>
<keyword evidence="1" id="KW-0812">Transmembrane</keyword>
<organism evidence="2 3">
    <name type="scientific">Steroidobacter agaridevorans</name>
    <dbReference type="NCBI Taxonomy" id="2695856"/>
    <lineage>
        <taxon>Bacteria</taxon>
        <taxon>Pseudomonadati</taxon>
        <taxon>Pseudomonadota</taxon>
        <taxon>Gammaproteobacteria</taxon>
        <taxon>Steroidobacterales</taxon>
        <taxon>Steroidobacteraceae</taxon>
        <taxon>Steroidobacter</taxon>
    </lineage>
</organism>
<feature type="transmembrane region" description="Helical" evidence="1">
    <location>
        <begin position="454"/>
        <end position="475"/>
    </location>
</feature>
<comment type="caution">
    <text evidence="2">The sequence shown here is derived from an EMBL/GenBank/DDBJ whole genome shotgun (WGS) entry which is preliminary data.</text>
</comment>
<dbReference type="Pfam" id="PF03929">
    <property type="entry name" value="PepSY_TM"/>
    <property type="match status" value="1"/>
</dbReference>